<dbReference type="GO" id="GO:0008289">
    <property type="term" value="F:lipid binding"/>
    <property type="evidence" value="ECO:0007669"/>
    <property type="project" value="InterPro"/>
</dbReference>
<dbReference type="EC" id="2.7.11.1" evidence="3"/>
<protein>
    <recommendedName>
        <fullName evidence="3">non-specific serine/threonine protein kinase</fullName>
        <ecNumber evidence="3">2.7.11.1</ecNumber>
    </recommendedName>
</protein>
<keyword evidence="4" id="KW-0723">Serine/threonine-protein kinase</keyword>
<evidence type="ECO:0000256" key="8">
    <source>
        <dbReference type="ARBA" id="ARBA00022840"/>
    </source>
</evidence>
<keyword evidence="17" id="KW-1185">Reference proteome</keyword>
<dbReference type="InterPro" id="IPR011009">
    <property type="entry name" value="Kinase-like_dom_sf"/>
</dbReference>
<dbReference type="Pfam" id="PF00069">
    <property type="entry name" value="Pkinase"/>
    <property type="match status" value="1"/>
</dbReference>
<feature type="domain" description="Protein kinase" evidence="13">
    <location>
        <begin position="36"/>
        <end position="289"/>
    </location>
</feature>
<evidence type="ECO:0000313" key="15">
    <source>
        <dbReference type="EMBL" id="KAK9976978.1"/>
    </source>
</evidence>
<dbReference type="PROSITE" id="PS00108">
    <property type="entry name" value="PROTEIN_KINASE_ST"/>
    <property type="match status" value="1"/>
</dbReference>
<keyword evidence="5" id="KW-0808">Transferase</keyword>
<evidence type="ECO:0000256" key="11">
    <source>
        <dbReference type="PROSITE-ProRule" id="PRU10141"/>
    </source>
</evidence>
<dbReference type="InterPro" id="IPR017441">
    <property type="entry name" value="Protein_kinase_ATP_BS"/>
</dbReference>
<sequence length="594" mass="66132">MAQYHRLSDGSADSSISDPSLNISPGVIKVLKEHGYTMKEELGRGASGIAFLVKDTDGDLYVIKQMNSRDAEELDTVRKEVEILKTLNFGYIVTYVNSFEDKEAGRIYIVMEYCEGGDLSKIMETQKEERFFEEKQILDWLVQICLALKYLHEKKIIHRDIKPQNVFLTEDGYINLGDFGCSTALERADDYANSVVGARLYVSPEVYQRKYNSKSDIWSLGWLLHDLCMLNVWADNMQRHILHAVSMTGNPPPISERYSEELRELISQMLKRDRKDRPSAEEILAKPFLTDAVDRNSRTPEALIQSFVKSITAFDEAYNKHYKDIEVLVSEWGRITDSMESAHYSATAGSLSGSVIGAAGGITALVGLILAPFTLGASLIVTGVGVGVGVAGGVTGAASTITNTVQQKSFRESLEQIQQKYKSVSEPILTPLNTLRRVLRKITKFSVFFGSSAFDNVQISCNLDRRNVLCATQLMNLGLLANVSRIATQTARVGRVVAETVSGVLSGLLVILDVAFIVMDSVDIHQMRQGKVDDPEKVKSSVLKSIAEMRRTHNELCNVQKEIQKTREELKDYIELARGNSGIDNDLNSLNIYA</sequence>
<evidence type="ECO:0000313" key="16">
    <source>
        <dbReference type="EMBL" id="KAK9977207.1"/>
    </source>
</evidence>
<keyword evidence="7" id="KW-0418">Kinase</keyword>
<comment type="catalytic activity">
    <reaction evidence="10">
        <text>L-seryl-[protein] + ATP = O-phospho-L-seryl-[protein] + ADP + H(+)</text>
        <dbReference type="Rhea" id="RHEA:17989"/>
        <dbReference type="Rhea" id="RHEA-COMP:9863"/>
        <dbReference type="Rhea" id="RHEA-COMP:11604"/>
        <dbReference type="ChEBI" id="CHEBI:15378"/>
        <dbReference type="ChEBI" id="CHEBI:29999"/>
        <dbReference type="ChEBI" id="CHEBI:30616"/>
        <dbReference type="ChEBI" id="CHEBI:83421"/>
        <dbReference type="ChEBI" id="CHEBI:456216"/>
        <dbReference type="EC" id="2.7.11.1"/>
    </reaction>
</comment>
<evidence type="ECO:0000256" key="9">
    <source>
        <dbReference type="ARBA" id="ARBA00047899"/>
    </source>
</evidence>
<feature type="transmembrane region" description="Helical" evidence="12">
    <location>
        <begin position="500"/>
        <end position="519"/>
    </location>
</feature>
<keyword evidence="12" id="KW-1133">Transmembrane helix</keyword>
<dbReference type="InterPro" id="IPR008271">
    <property type="entry name" value="Ser/Thr_kinase_AS"/>
</dbReference>
<dbReference type="EMBL" id="JAWDJR010000003">
    <property type="protein sequence ID" value="KAK9976978.1"/>
    <property type="molecule type" value="Genomic_DNA"/>
</dbReference>
<dbReference type="PANTHER" id="PTHR44899">
    <property type="entry name" value="CAMK FAMILY PROTEIN KINASE"/>
    <property type="match status" value="1"/>
</dbReference>
<evidence type="ECO:0000313" key="17">
    <source>
        <dbReference type="Proteomes" id="UP001479290"/>
    </source>
</evidence>
<comment type="caution">
    <text evidence="16">The sequence shown here is derived from an EMBL/GenBank/DDBJ whole genome shotgun (WGS) entry which is preliminary data.</text>
</comment>
<gene>
    <name evidence="14" type="ORF">ABG768_018703</name>
    <name evidence="15" type="ORF">ABG768_018799</name>
    <name evidence="16" type="ORF">ABG768_019028</name>
</gene>
<keyword evidence="6 11" id="KW-0547">Nucleotide-binding</keyword>
<dbReference type="Pfam" id="PF05461">
    <property type="entry name" value="ApoL"/>
    <property type="match status" value="1"/>
</dbReference>
<dbReference type="InterPro" id="IPR008405">
    <property type="entry name" value="ApoL"/>
</dbReference>
<dbReference type="EMBL" id="JAWDJR010000003">
    <property type="protein sequence ID" value="KAK9977207.1"/>
    <property type="molecule type" value="Genomic_DNA"/>
</dbReference>
<evidence type="ECO:0000256" key="2">
    <source>
        <dbReference type="ARBA" id="ARBA00010886"/>
    </source>
</evidence>
<evidence type="ECO:0000256" key="1">
    <source>
        <dbReference type="ARBA" id="ARBA00010090"/>
    </source>
</evidence>
<accession>A0AAW2AV01</accession>
<dbReference type="PANTHER" id="PTHR44899:SF4">
    <property type="entry name" value="SERINE_THREONINE-PROTEIN KINASE NEK1"/>
    <property type="match status" value="1"/>
</dbReference>
<evidence type="ECO:0000313" key="14">
    <source>
        <dbReference type="EMBL" id="KAK9976882.1"/>
    </source>
</evidence>
<feature type="binding site" evidence="11">
    <location>
        <position position="64"/>
    </location>
    <ligand>
        <name>ATP</name>
        <dbReference type="ChEBI" id="CHEBI:30616"/>
    </ligand>
</feature>
<evidence type="ECO:0000259" key="13">
    <source>
        <dbReference type="PROSITE" id="PS50011"/>
    </source>
</evidence>
<dbReference type="AlphaFoldDB" id="A0AAW2AV01"/>
<name>A0AAW2AV01_CULAL</name>
<organism evidence="16 17">
    <name type="scientific">Culter alburnus</name>
    <name type="common">Topmouth culter</name>
    <dbReference type="NCBI Taxonomy" id="194366"/>
    <lineage>
        <taxon>Eukaryota</taxon>
        <taxon>Metazoa</taxon>
        <taxon>Chordata</taxon>
        <taxon>Craniata</taxon>
        <taxon>Vertebrata</taxon>
        <taxon>Euteleostomi</taxon>
        <taxon>Actinopterygii</taxon>
        <taxon>Neopterygii</taxon>
        <taxon>Teleostei</taxon>
        <taxon>Ostariophysi</taxon>
        <taxon>Cypriniformes</taxon>
        <taxon>Xenocyprididae</taxon>
        <taxon>Xenocypridinae</taxon>
        <taxon>Culter</taxon>
    </lineage>
</organism>
<dbReference type="GO" id="GO:0005524">
    <property type="term" value="F:ATP binding"/>
    <property type="evidence" value="ECO:0007669"/>
    <property type="project" value="UniProtKB-UniRule"/>
</dbReference>
<evidence type="ECO:0000256" key="12">
    <source>
        <dbReference type="SAM" id="Phobius"/>
    </source>
</evidence>
<evidence type="ECO:0000256" key="10">
    <source>
        <dbReference type="ARBA" id="ARBA00048679"/>
    </source>
</evidence>
<comment type="similarity">
    <text evidence="1">Belongs to the apolipoprotein L family.</text>
</comment>
<evidence type="ECO:0000256" key="3">
    <source>
        <dbReference type="ARBA" id="ARBA00012513"/>
    </source>
</evidence>
<dbReference type="InterPro" id="IPR000719">
    <property type="entry name" value="Prot_kinase_dom"/>
</dbReference>
<comment type="catalytic activity">
    <reaction evidence="9">
        <text>L-threonyl-[protein] + ATP = O-phospho-L-threonyl-[protein] + ADP + H(+)</text>
        <dbReference type="Rhea" id="RHEA:46608"/>
        <dbReference type="Rhea" id="RHEA-COMP:11060"/>
        <dbReference type="Rhea" id="RHEA-COMP:11605"/>
        <dbReference type="ChEBI" id="CHEBI:15378"/>
        <dbReference type="ChEBI" id="CHEBI:30013"/>
        <dbReference type="ChEBI" id="CHEBI:30616"/>
        <dbReference type="ChEBI" id="CHEBI:61977"/>
        <dbReference type="ChEBI" id="CHEBI:456216"/>
        <dbReference type="EC" id="2.7.11.1"/>
    </reaction>
</comment>
<dbReference type="Gene3D" id="1.10.510.10">
    <property type="entry name" value="Transferase(Phosphotransferase) domain 1"/>
    <property type="match status" value="1"/>
</dbReference>
<dbReference type="SMART" id="SM00220">
    <property type="entry name" value="S_TKc"/>
    <property type="match status" value="1"/>
</dbReference>
<dbReference type="PROSITE" id="PS00107">
    <property type="entry name" value="PROTEIN_KINASE_ATP"/>
    <property type="match status" value="1"/>
</dbReference>
<comment type="similarity">
    <text evidence="2">Belongs to the protein kinase superfamily. NEK Ser/Thr protein kinase family. NIMA subfamily.</text>
</comment>
<evidence type="ECO:0000256" key="4">
    <source>
        <dbReference type="ARBA" id="ARBA00022527"/>
    </source>
</evidence>
<keyword evidence="12" id="KW-0472">Membrane</keyword>
<evidence type="ECO:0000256" key="5">
    <source>
        <dbReference type="ARBA" id="ARBA00022679"/>
    </source>
</evidence>
<dbReference type="GO" id="GO:0042157">
    <property type="term" value="P:lipoprotein metabolic process"/>
    <property type="evidence" value="ECO:0007669"/>
    <property type="project" value="InterPro"/>
</dbReference>
<dbReference type="SUPFAM" id="SSF56112">
    <property type="entry name" value="Protein kinase-like (PK-like)"/>
    <property type="match status" value="1"/>
</dbReference>
<evidence type="ECO:0000256" key="7">
    <source>
        <dbReference type="ARBA" id="ARBA00022777"/>
    </source>
</evidence>
<evidence type="ECO:0000256" key="6">
    <source>
        <dbReference type="ARBA" id="ARBA00022741"/>
    </source>
</evidence>
<dbReference type="GO" id="GO:0004674">
    <property type="term" value="F:protein serine/threonine kinase activity"/>
    <property type="evidence" value="ECO:0007669"/>
    <property type="project" value="UniProtKB-KW"/>
</dbReference>
<dbReference type="GO" id="GO:0005576">
    <property type="term" value="C:extracellular region"/>
    <property type="evidence" value="ECO:0007669"/>
    <property type="project" value="InterPro"/>
</dbReference>
<reference evidence="16 17" key="1">
    <citation type="submission" date="2024-05" db="EMBL/GenBank/DDBJ databases">
        <title>A high-quality chromosomal-level genome assembly of Topmouth culter (Culter alburnus).</title>
        <authorList>
            <person name="Zhao H."/>
        </authorList>
    </citation>
    <scope>NUCLEOTIDE SEQUENCE [LARGE SCALE GENOMIC DNA]</scope>
    <source>
        <strain evidence="16">CATC2023</strain>
        <tissue evidence="16">Muscle</tissue>
    </source>
</reference>
<dbReference type="GO" id="GO:0006869">
    <property type="term" value="P:lipid transport"/>
    <property type="evidence" value="ECO:0007669"/>
    <property type="project" value="InterPro"/>
</dbReference>
<proteinExistence type="inferred from homology"/>
<keyword evidence="8 11" id="KW-0067">ATP-binding</keyword>
<dbReference type="PROSITE" id="PS50011">
    <property type="entry name" value="PROTEIN_KINASE_DOM"/>
    <property type="match status" value="1"/>
</dbReference>
<dbReference type="EMBL" id="JAWDJR010000003">
    <property type="protein sequence ID" value="KAK9976882.1"/>
    <property type="molecule type" value="Genomic_DNA"/>
</dbReference>
<dbReference type="FunFam" id="1.10.510.10:FF:001193">
    <property type="entry name" value="Si:dkey-192d15.1"/>
    <property type="match status" value="1"/>
</dbReference>
<dbReference type="Proteomes" id="UP001479290">
    <property type="component" value="Unassembled WGS sequence"/>
</dbReference>
<dbReference type="InterPro" id="IPR051131">
    <property type="entry name" value="NEK_Ser/Thr_kinase_NIMA"/>
</dbReference>
<keyword evidence="12" id="KW-0812">Transmembrane</keyword>